<dbReference type="GO" id="GO:0016746">
    <property type="term" value="F:acyltransferase activity"/>
    <property type="evidence" value="ECO:0007669"/>
    <property type="project" value="UniProtKB-KW"/>
</dbReference>
<dbReference type="EMBL" id="JBHRYR010000002">
    <property type="protein sequence ID" value="MFC3852493.1"/>
    <property type="molecule type" value="Genomic_DNA"/>
</dbReference>
<evidence type="ECO:0000313" key="2">
    <source>
        <dbReference type="EMBL" id="MFC3852493.1"/>
    </source>
</evidence>
<keyword evidence="2" id="KW-0808">Transferase</keyword>
<dbReference type="EC" id="2.3.2.-" evidence="2"/>
<proteinExistence type="predicted"/>
<feature type="domain" description="Gamma-glutamylcyclotransferase AIG2-like" evidence="1">
    <location>
        <begin position="5"/>
        <end position="118"/>
    </location>
</feature>
<dbReference type="InterPro" id="IPR013024">
    <property type="entry name" value="GGCT-like"/>
</dbReference>
<dbReference type="Proteomes" id="UP001595617">
    <property type="component" value="Unassembled WGS sequence"/>
</dbReference>
<keyword evidence="3" id="KW-1185">Reference proteome</keyword>
<evidence type="ECO:0000259" key="1">
    <source>
        <dbReference type="Pfam" id="PF06094"/>
    </source>
</evidence>
<evidence type="ECO:0000313" key="3">
    <source>
        <dbReference type="Proteomes" id="UP001595617"/>
    </source>
</evidence>
<organism evidence="2 3">
    <name type="scientific">Saccharospirillum mangrovi</name>
    <dbReference type="NCBI Taxonomy" id="2161747"/>
    <lineage>
        <taxon>Bacteria</taxon>
        <taxon>Pseudomonadati</taxon>
        <taxon>Pseudomonadota</taxon>
        <taxon>Gammaproteobacteria</taxon>
        <taxon>Oceanospirillales</taxon>
        <taxon>Saccharospirillaceae</taxon>
        <taxon>Saccharospirillum</taxon>
    </lineage>
</organism>
<sequence>MTHWIFGYGSLMCADSRARTGVTGEAFPVILHGVERGWNVPIAGAQLSVVGIHRQADKKTGGVLFPLNDSELRHFDAREVEYERVPLAREQLELVRGHQLPEGEYWVYMPQPSESHHPIAQSYLDVILHGCLQESMDFARHFLRHTSAWKTRLNDRDEPLYPRPLNPKQQVVIPLIEHLLNEATEHITPPQ</sequence>
<dbReference type="RefSeq" id="WP_380694675.1">
    <property type="nucleotide sequence ID" value="NZ_JBHRYR010000002.1"/>
</dbReference>
<accession>A0ABV7ZXJ7</accession>
<comment type="caution">
    <text evidence="2">The sequence shown here is derived from an EMBL/GenBank/DDBJ whole genome shotgun (WGS) entry which is preliminary data.</text>
</comment>
<dbReference type="InterPro" id="IPR009288">
    <property type="entry name" value="AIG2-like_dom"/>
</dbReference>
<dbReference type="SUPFAM" id="SSF110857">
    <property type="entry name" value="Gamma-glutamyl cyclotransferase-like"/>
    <property type="match status" value="1"/>
</dbReference>
<protein>
    <submittedName>
        <fullName evidence="2">Gamma-glutamylcyclotransferase family protein</fullName>
        <ecNumber evidence="2">2.3.2.-</ecNumber>
    </submittedName>
</protein>
<dbReference type="CDD" id="cd06661">
    <property type="entry name" value="GGCT_like"/>
    <property type="match status" value="1"/>
</dbReference>
<name>A0ABV7ZXJ7_9GAMM</name>
<gene>
    <name evidence="2" type="ORF">ACFOOG_06560</name>
</gene>
<dbReference type="Pfam" id="PF06094">
    <property type="entry name" value="GGACT"/>
    <property type="match status" value="1"/>
</dbReference>
<dbReference type="InterPro" id="IPR036568">
    <property type="entry name" value="GGCT-like_sf"/>
</dbReference>
<dbReference type="Gene3D" id="3.10.490.10">
    <property type="entry name" value="Gamma-glutamyl cyclotransferase-like"/>
    <property type="match status" value="1"/>
</dbReference>
<keyword evidence="2" id="KW-0012">Acyltransferase</keyword>
<reference evidence="3" key="1">
    <citation type="journal article" date="2019" name="Int. J. Syst. Evol. Microbiol.">
        <title>The Global Catalogue of Microorganisms (GCM) 10K type strain sequencing project: providing services to taxonomists for standard genome sequencing and annotation.</title>
        <authorList>
            <consortium name="The Broad Institute Genomics Platform"/>
            <consortium name="The Broad Institute Genome Sequencing Center for Infectious Disease"/>
            <person name="Wu L."/>
            <person name="Ma J."/>
        </authorList>
    </citation>
    <scope>NUCLEOTIDE SEQUENCE [LARGE SCALE GENOMIC DNA]</scope>
    <source>
        <strain evidence="3">IBRC 10765</strain>
    </source>
</reference>